<organism evidence="1 2">
    <name type="scientific">Prevotella bivia DNF00320</name>
    <dbReference type="NCBI Taxonomy" id="1401068"/>
    <lineage>
        <taxon>Bacteria</taxon>
        <taxon>Pseudomonadati</taxon>
        <taxon>Bacteroidota</taxon>
        <taxon>Bacteroidia</taxon>
        <taxon>Bacteroidales</taxon>
        <taxon>Prevotellaceae</taxon>
        <taxon>Prevotella</taxon>
    </lineage>
</organism>
<reference evidence="1 2" key="1">
    <citation type="submission" date="2014-07" db="EMBL/GenBank/DDBJ databases">
        <authorList>
            <person name="McCorrison J."/>
            <person name="Sanka R."/>
            <person name="Torralba M."/>
            <person name="Gillis M."/>
            <person name="Haft D.H."/>
            <person name="Methe B."/>
            <person name="Sutton G."/>
            <person name="Nelson K.E."/>
        </authorList>
    </citation>
    <scope>NUCLEOTIDE SEQUENCE [LARGE SCALE GENOMIC DNA]</scope>
    <source>
        <strain evidence="1 2">DNF00320</strain>
    </source>
</reference>
<evidence type="ECO:0008006" key="3">
    <source>
        <dbReference type="Google" id="ProtNLM"/>
    </source>
</evidence>
<comment type="caution">
    <text evidence="1">The sequence shown here is derived from an EMBL/GenBank/DDBJ whole genome shotgun (WGS) entry which is preliminary data.</text>
</comment>
<dbReference type="RefSeq" id="WP_036868600.1">
    <property type="nucleotide sequence ID" value="NZ_JRNQ01000102.1"/>
</dbReference>
<gene>
    <name evidence="1" type="ORF">HMPREF0647_10540</name>
</gene>
<dbReference type="EMBL" id="JRNQ01000102">
    <property type="protein sequence ID" value="KGF43040.1"/>
    <property type="molecule type" value="Genomic_DNA"/>
</dbReference>
<accession>A0A096A7T0</accession>
<dbReference type="OrthoDB" id="1072718at2"/>
<protein>
    <recommendedName>
        <fullName evidence="3">Excisionase</fullName>
    </recommendedName>
</protein>
<dbReference type="AlphaFoldDB" id="A0A096A7T0"/>
<dbReference type="Pfam" id="PF12964">
    <property type="entry name" value="DUF3853"/>
    <property type="match status" value="1"/>
</dbReference>
<evidence type="ECO:0000313" key="1">
    <source>
        <dbReference type="EMBL" id="KGF43040.1"/>
    </source>
</evidence>
<dbReference type="InterPro" id="IPR024363">
    <property type="entry name" value="DUF3853"/>
</dbReference>
<sequence length="88" mass="10093">MKTPLAELSVKDFVSLLKEYQGSYKTSSEQLFDEESWVSGYKNLAKHLHCSVPTVCRLVKSGKIDPAIRRIGVTCWFDKNKIRDLMKV</sequence>
<dbReference type="Proteomes" id="UP000029525">
    <property type="component" value="Unassembled WGS sequence"/>
</dbReference>
<name>A0A096A7T0_9BACT</name>
<evidence type="ECO:0000313" key="2">
    <source>
        <dbReference type="Proteomes" id="UP000029525"/>
    </source>
</evidence>
<proteinExistence type="predicted"/>